<evidence type="ECO:0000256" key="6">
    <source>
        <dbReference type="ARBA" id="ARBA00022839"/>
    </source>
</evidence>
<dbReference type="STRING" id="984485.A0A1E4RHS8"/>
<organism evidence="13 14">
    <name type="scientific">Hyphopichia burtonii NRRL Y-1933</name>
    <dbReference type="NCBI Taxonomy" id="984485"/>
    <lineage>
        <taxon>Eukaryota</taxon>
        <taxon>Fungi</taxon>
        <taxon>Dikarya</taxon>
        <taxon>Ascomycota</taxon>
        <taxon>Saccharomycotina</taxon>
        <taxon>Pichiomycetes</taxon>
        <taxon>Debaryomycetaceae</taxon>
        <taxon>Hyphopichia</taxon>
    </lineage>
</organism>
<feature type="domain" description="PLD phosphodiesterase" evidence="12">
    <location>
        <begin position="371"/>
        <end position="405"/>
    </location>
</feature>
<feature type="non-terminal residue" evidence="13">
    <location>
        <position position="1"/>
    </location>
</feature>
<keyword evidence="5" id="KW-0378">Hydrolase</keyword>
<dbReference type="GO" id="GO:0003697">
    <property type="term" value="F:single-stranded DNA binding"/>
    <property type="evidence" value="ECO:0007669"/>
    <property type="project" value="TreeGrafter"/>
</dbReference>
<dbReference type="AlphaFoldDB" id="A0A1E4RHS8"/>
<dbReference type="GO" id="GO:0005634">
    <property type="term" value="C:nucleus"/>
    <property type="evidence" value="ECO:0007669"/>
    <property type="project" value="UniProtKB-SubCell"/>
</dbReference>
<dbReference type="PANTHER" id="PTHR12415:SF0">
    <property type="entry name" value="TYROSYL-DNA PHOSPHODIESTERASE 1"/>
    <property type="match status" value="1"/>
</dbReference>
<comment type="similarity">
    <text evidence="2">Belongs to the tyrosyl-DNA phosphodiesterase family.</text>
</comment>
<dbReference type="Pfam" id="PF06087">
    <property type="entry name" value="Tyr-DNA_phospho"/>
    <property type="match status" value="1"/>
</dbReference>
<dbReference type="InterPro" id="IPR010347">
    <property type="entry name" value="Tdp1"/>
</dbReference>
<evidence type="ECO:0000313" key="13">
    <source>
        <dbReference type="EMBL" id="ODV66824.1"/>
    </source>
</evidence>
<dbReference type="GO" id="GO:0017005">
    <property type="term" value="F:3'-tyrosyl-DNA phosphodiesterase activity"/>
    <property type="evidence" value="ECO:0007669"/>
    <property type="project" value="TreeGrafter"/>
</dbReference>
<feature type="binding site" evidence="10">
    <location>
        <position position="378"/>
    </location>
    <ligand>
        <name>substrate</name>
    </ligand>
</feature>
<evidence type="ECO:0000256" key="9">
    <source>
        <dbReference type="PIRSR" id="PIRSR610347-1"/>
    </source>
</evidence>
<evidence type="ECO:0000256" key="8">
    <source>
        <dbReference type="ARBA" id="ARBA00023242"/>
    </source>
</evidence>
<dbReference type="OrthoDB" id="47785at2759"/>
<dbReference type="EMBL" id="KV454541">
    <property type="protein sequence ID" value="ODV66824.1"/>
    <property type="molecule type" value="Genomic_DNA"/>
</dbReference>
<evidence type="ECO:0000256" key="11">
    <source>
        <dbReference type="PIRSR" id="PIRSR610347-3"/>
    </source>
</evidence>
<feature type="binding site" evidence="10">
    <location>
        <position position="124"/>
    </location>
    <ligand>
        <name>substrate</name>
    </ligand>
</feature>
<evidence type="ECO:0000256" key="10">
    <source>
        <dbReference type="PIRSR" id="PIRSR610347-2"/>
    </source>
</evidence>
<keyword evidence="14" id="KW-1185">Reference proteome</keyword>
<evidence type="ECO:0000256" key="7">
    <source>
        <dbReference type="ARBA" id="ARBA00023204"/>
    </source>
</evidence>
<evidence type="ECO:0000256" key="4">
    <source>
        <dbReference type="ARBA" id="ARBA00022763"/>
    </source>
</evidence>
<evidence type="ECO:0000259" key="12">
    <source>
        <dbReference type="PROSITE" id="PS50035"/>
    </source>
</evidence>
<dbReference type="GO" id="GO:0003690">
    <property type="term" value="F:double-stranded DNA binding"/>
    <property type="evidence" value="ECO:0007669"/>
    <property type="project" value="TreeGrafter"/>
</dbReference>
<evidence type="ECO:0000256" key="5">
    <source>
        <dbReference type="ARBA" id="ARBA00022801"/>
    </source>
</evidence>
<feature type="non-terminal residue" evidence="13">
    <location>
        <position position="483"/>
    </location>
</feature>
<dbReference type="SUPFAM" id="SSF56024">
    <property type="entry name" value="Phospholipase D/nuclease"/>
    <property type="match status" value="2"/>
</dbReference>
<comment type="subcellular location">
    <subcellularLocation>
        <location evidence="1">Nucleus</location>
    </subcellularLocation>
</comment>
<feature type="active site" description="Proton donor/acceptor" evidence="9">
    <location>
        <position position="376"/>
    </location>
</feature>
<keyword evidence="3" id="KW-0540">Nuclease</keyword>
<dbReference type="PROSITE" id="PS50035">
    <property type="entry name" value="PLD"/>
    <property type="match status" value="1"/>
</dbReference>
<evidence type="ECO:0000256" key="3">
    <source>
        <dbReference type="ARBA" id="ARBA00022722"/>
    </source>
</evidence>
<dbReference type="Gene3D" id="3.30.870.10">
    <property type="entry name" value="Endonuclease Chain A"/>
    <property type="match status" value="2"/>
</dbReference>
<sequence length="483" mass="54680">DDSEEEPTGKPVPLKSAVRLLQDRSHELHGGTASAESNKEALALLDLIGMPDLSKTYQFNFAVDLDVFLTHLHRDAVRRRAKIVFVTGSDVVQNSDDAEFVKKAFDIEEVKANLPFRFGSHHSKMMVNFFQDNTVEFVIMTCNFNKIDFAGLTQMCWRSGRLSRKKDTSSSTILGDQFLQDMTEYLRSYNKVTISKLIDDIKLYDYLSIDIEILLSSPGIYNLSQGPQQGYGKFLQLLKRNDLLLGDSDANHNVLAQVSSIASSFKVQKGQHASVLTHLICPLMFSKTNRFSSLGPSDNSARNHQTQYNYTPNIVYPTLDEVADSNLGYMSGVAIHFNNNNARLNANYLQNIKPYLCKWNSSSPNSKTGRENVMPHTKIYACDNADNWSSLRWALVGSHNLSKQAWGEPLANNEYRICSYELSIFVHQKENRKLIPVYASDSLQNDTHNIPIRLPFTLPPRRYLAQDRPWSASTASSRRDRFG</sequence>
<keyword evidence="6" id="KW-0269">Exonuclease</keyword>
<dbReference type="GeneID" id="30998328"/>
<accession>A0A1E4RHS8</accession>
<dbReference type="RefSeq" id="XP_020075891.1">
    <property type="nucleotide sequence ID" value="XM_020223779.1"/>
</dbReference>
<dbReference type="GO" id="GO:0004527">
    <property type="term" value="F:exonuclease activity"/>
    <property type="evidence" value="ECO:0007669"/>
    <property type="project" value="UniProtKB-KW"/>
</dbReference>
<keyword evidence="8" id="KW-0539">Nucleus</keyword>
<dbReference type="GO" id="GO:0006281">
    <property type="term" value="P:DNA repair"/>
    <property type="evidence" value="ECO:0007669"/>
    <property type="project" value="UniProtKB-KW"/>
</dbReference>
<evidence type="ECO:0000313" key="14">
    <source>
        <dbReference type="Proteomes" id="UP000095085"/>
    </source>
</evidence>
<evidence type="ECO:0000256" key="1">
    <source>
        <dbReference type="ARBA" id="ARBA00004123"/>
    </source>
</evidence>
<dbReference type="PANTHER" id="PTHR12415">
    <property type="entry name" value="TYROSYL-DNA PHOSPHODIESTERASE 1"/>
    <property type="match status" value="1"/>
</dbReference>
<reference evidence="14" key="1">
    <citation type="submission" date="2016-05" db="EMBL/GenBank/DDBJ databases">
        <title>Comparative genomics of biotechnologically important yeasts.</title>
        <authorList>
            <consortium name="DOE Joint Genome Institute"/>
            <person name="Riley R."/>
            <person name="Haridas S."/>
            <person name="Wolfe K.H."/>
            <person name="Lopes M.R."/>
            <person name="Hittinger C.T."/>
            <person name="Goker M."/>
            <person name="Salamov A."/>
            <person name="Wisecaver J."/>
            <person name="Long T.M."/>
            <person name="Aerts A.L."/>
            <person name="Barry K."/>
            <person name="Choi C."/>
            <person name="Clum A."/>
            <person name="Coughlan A.Y."/>
            <person name="Deshpande S."/>
            <person name="Douglass A.P."/>
            <person name="Hanson S.J."/>
            <person name="Klenk H.-P."/>
            <person name="Labutti K."/>
            <person name="Lapidus A."/>
            <person name="Lindquist E."/>
            <person name="Lipzen A."/>
            <person name="Meier-Kolthoff J.P."/>
            <person name="Ohm R.A."/>
            <person name="Otillar R.P."/>
            <person name="Pangilinan J."/>
            <person name="Peng Y."/>
            <person name="Rokas A."/>
            <person name="Rosa C.A."/>
            <person name="Scheuner C."/>
            <person name="Sibirny A.A."/>
            <person name="Slot J.C."/>
            <person name="Stielow J.B."/>
            <person name="Sun H."/>
            <person name="Kurtzman C.P."/>
            <person name="Blackwell M."/>
            <person name="Grigoriev I.V."/>
            <person name="Jeffries T.W."/>
        </authorList>
    </citation>
    <scope>NUCLEOTIDE SEQUENCE [LARGE SCALE GENOMIC DNA]</scope>
    <source>
        <strain evidence="14">NRRL Y-1933</strain>
    </source>
</reference>
<protein>
    <submittedName>
        <fullName evidence="13">Phospholipase D/nuclease</fullName>
    </submittedName>
</protein>
<name>A0A1E4RHS8_9ASCO</name>
<feature type="site" description="Interaction with DNA" evidence="11">
    <location>
        <position position="402"/>
    </location>
</feature>
<gene>
    <name evidence="13" type="ORF">HYPBUDRAFT_86454</name>
</gene>
<keyword evidence="4" id="KW-0227">DNA damage</keyword>
<proteinExistence type="inferred from homology"/>
<keyword evidence="7" id="KW-0234">DNA repair</keyword>
<dbReference type="Proteomes" id="UP000095085">
    <property type="component" value="Unassembled WGS sequence"/>
</dbReference>
<dbReference type="InterPro" id="IPR001736">
    <property type="entry name" value="PLipase_D/transphosphatidylase"/>
</dbReference>
<evidence type="ECO:0000256" key="2">
    <source>
        <dbReference type="ARBA" id="ARBA00010205"/>
    </source>
</evidence>
<feature type="active site" description="Nucleophile" evidence="9">
    <location>
        <position position="122"/>
    </location>
</feature>